<dbReference type="Gene3D" id="2.30.30.830">
    <property type="match status" value="1"/>
</dbReference>
<keyword evidence="7" id="KW-1133">Transmembrane helix</keyword>
<dbReference type="Pfam" id="PF11356">
    <property type="entry name" value="T2SSC"/>
    <property type="match status" value="1"/>
</dbReference>
<evidence type="ECO:0000313" key="10">
    <source>
        <dbReference type="EMBL" id="MEE1932286.1"/>
    </source>
</evidence>
<evidence type="ECO:0000256" key="8">
    <source>
        <dbReference type="ARBA" id="ARBA00023136"/>
    </source>
</evidence>
<dbReference type="EMBL" id="JAZDQJ010000002">
    <property type="protein sequence ID" value="MEE1932286.1"/>
    <property type="molecule type" value="Genomic_DNA"/>
</dbReference>
<evidence type="ECO:0000256" key="7">
    <source>
        <dbReference type="ARBA" id="ARBA00022989"/>
    </source>
</evidence>
<evidence type="ECO:0000256" key="5">
    <source>
        <dbReference type="ARBA" id="ARBA00022692"/>
    </source>
</evidence>
<accession>A0ABU7HL83</accession>
<keyword evidence="3" id="KW-1003">Cell membrane</keyword>
<evidence type="ECO:0000256" key="2">
    <source>
        <dbReference type="ARBA" id="ARBA00022448"/>
    </source>
</evidence>
<evidence type="ECO:0000256" key="4">
    <source>
        <dbReference type="ARBA" id="ARBA00022519"/>
    </source>
</evidence>
<keyword evidence="5" id="KW-0812">Transmembrane</keyword>
<evidence type="ECO:0000256" key="3">
    <source>
        <dbReference type="ARBA" id="ARBA00022475"/>
    </source>
</evidence>
<proteinExistence type="predicted"/>
<gene>
    <name evidence="10" type="ORF">V0R50_03545</name>
</gene>
<evidence type="ECO:0000256" key="6">
    <source>
        <dbReference type="ARBA" id="ARBA00022927"/>
    </source>
</evidence>
<comment type="caution">
    <text evidence="10">The sequence shown here is derived from an EMBL/GenBank/DDBJ whole genome shotgun (WGS) entry which is preliminary data.</text>
</comment>
<keyword evidence="11" id="KW-1185">Reference proteome</keyword>
<dbReference type="InterPro" id="IPR024961">
    <property type="entry name" value="T2SS_GspC_N"/>
</dbReference>
<dbReference type="RefSeq" id="WP_330073237.1">
    <property type="nucleotide sequence ID" value="NZ_JAZDQJ010000002.1"/>
</dbReference>
<keyword evidence="8" id="KW-0472">Membrane</keyword>
<keyword evidence="2" id="KW-0813">Transport</keyword>
<feature type="domain" description="Type II secretion system protein GspC N-terminal" evidence="9">
    <location>
        <begin position="56"/>
        <end position="124"/>
    </location>
</feature>
<name>A0ABU7HL83_9PSED</name>
<reference evidence="10 11" key="1">
    <citation type="submission" date="2024-01" db="EMBL/GenBank/DDBJ databases">
        <title>Unpublished Manusciprt.</title>
        <authorList>
            <person name="Duman M."/>
            <person name="Valdes E.G."/>
            <person name="Ajmi N."/>
            <person name="Altun S."/>
            <person name="Saticioglu I.B."/>
        </authorList>
    </citation>
    <scope>NUCLEOTIDE SEQUENCE [LARGE SCALE GENOMIC DNA]</scope>
    <source>
        <strain evidence="10 11">148P</strain>
    </source>
</reference>
<protein>
    <submittedName>
        <fullName evidence="10">Type II secretion system protein N</fullName>
    </submittedName>
</protein>
<keyword evidence="6" id="KW-0653">Protein transport</keyword>
<comment type="subcellular location">
    <subcellularLocation>
        <location evidence="1">Cell inner membrane</location>
    </subcellularLocation>
</comment>
<evidence type="ECO:0000259" key="9">
    <source>
        <dbReference type="Pfam" id="PF11356"/>
    </source>
</evidence>
<evidence type="ECO:0000313" key="11">
    <source>
        <dbReference type="Proteomes" id="UP001335100"/>
    </source>
</evidence>
<sequence>MHFTLRPDLTHAAQACGWLALAGGVLFWAVNGASPQLEAGALTTLEAPVEQAPLAAARWFAAPSGDLDARLLGILAGARPVVLLSLDGKAPQAFREGETLPGGARIKQISGDTLVIERHGREQRVVVPALVAPPALAELKAR</sequence>
<evidence type="ECO:0000256" key="1">
    <source>
        <dbReference type="ARBA" id="ARBA00004533"/>
    </source>
</evidence>
<keyword evidence="4" id="KW-0997">Cell inner membrane</keyword>
<organism evidence="10 11">
    <name type="scientific">Pseudomonas ulcerans</name>
    <dbReference type="NCBI Taxonomy" id="3115852"/>
    <lineage>
        <taxon>Bacteria</taxon>
        <taxon>Pseudomonadati</taxon>
        <taxon>Pseudomonadota</taxon>
        <taxon>Gammaproteobacteria</taxon>
        <taxon>Pseudomonadales</taxon>
        <taxon>Pseudomonadaceae</taxon>
        <taxon>Pseudomonas</taxon>
    </lineage>
</organism>
<dbReference type="Proteomes" id="UP001335100">
    <property type="component" value="Unassembled WGS sequence"/>
</dbReference>